<sequence>MNATKATCTITSSSSTSLCTVRRLLSAGTKVYPLLDFVKEYSPSIKLDLDQEIPSQILEILIAPTETCTVLRHVHAPECREPLHTLIDDVVWLLIQRRARSKRRGEDFKNALLQGFVAAREGETAPPGMRLGVARSHQNSINENVGYCKQSPIIHQLHALVGDEIFRMIFAHTRLFLPLAENDGEKKRGNYILLCGPPLPNPGYIAGTKGTIVSSSVLDRKRKNQNGGRGRKRKRRKVSSHSCIMSSDGESSLRPNDCLSRFALFYVDTYAPRVGLPQSHVFHKSPSCSAQELLTKMLNLSRENKNKQRRIRKRLGESGLKICQGILQGHSSCDYHRLLGRYCSLPDDLVVKAKVNDDENGSDRLSRLAKAFTPQDHIVSFLTAVLRRVFPREFWGTEANFLSVVASVNSFVHLRRRERLANKNLMHGFRVTHLKWLFPAWIDEGSKNKPRRSHQTATSLVLTTLRWLFQGFLIPLLRTNFYVTETEFSVHKVHYYRRPVWSLFRSLSLKKFVGGQHFSQISYSTTKALLREHHMGISRLRLLPKATGVRPIAQLSRRQTVNFLWNVDACISRNPSLSKKTNKPNKRQGLGNGTTLSTEATTALPTEQKNLPPRFLPTNVVLGEVFDILRYECGRQNHVFGTGIDSLELFYPKYRVFISRTRERHKSDGFRLFLASIDIEKCFDRIDQSSLLEFVTKLITHNSYIIQLVKVHSSLTDDKTNDNVARIRFTKVVEPLDLYQPVHIGQQSLGRDGHHCVLDLTSCTLAERNKLLQMLQEHICSNLVVTSGRFRKKVLIQSCGISQGSKLSTTLCNVYYGKVEESMFGDKEEIDLQNEGDDFTSRFVDDFLFISTKRERVERFMSLSYRGVPSLGAQVNPEKSSVSSDMTIVWETAAGDVSTTRLQNGCRQDSTGRSLFPWCGLLFDAKNGEVFMDYERFHGEKPLDSLTVDCTGDEGKRIKYRMQSFVFPRCLPILFDPSINSFDTIVLNFEQMMLFTAVKTAHYLRTLALVTRIEKHNVNHVLQCIQGLSVFASRSIASKSKCAQTERREFEFQLGHSLSNWLTWKAFHTVFSPMSDFVDLKRGITARLQPFESLRIPTNQKSSVCCAVSRALESFRLIRFIQ</sequence>
<feature type="region of interest" description="Disordered" evidence="14">
    <location>
        <begin position="576"/>
        <end position="610"/>
    </location>
</feature>
<dbReference type="PROSITE" id="PS50878">
    <property type="entry name" value="RT_POL"/>
    <property type="match status" value="1"/>
</dbReference>
<dbReference type="GO" id="GO:0046872">
    <property type="term" value="F:metal ion binding"/>
    <property type="evidence" value="ECO:0007669"/>
    <property type="project" value="UniProtKB-KW"/>
</dbReference>
<evidence type="ECO:0000256" key="12">
    <source>
        <dbReference type="ARBA" id="ARBA00048173"/>
    </source>
</evidence>
<evidence type="ECO:0000256" key="6">
    <source>
        <dbReference type="ARBA" id="ARBA00022695"/>
    </source>
</evidence>
<dbReference type="GO" id="GO:0042162">
    <property type="term" value="F:telomeric DNA binding"/>
    <property type="evidence" value="ECO:0007669"/>
    <property type="project" value="TreeGrafter"/>
</dbReference>
<evidence type="ECO:0000256" key="13">
    <source>
        <dbReference type="RuleBase" id="RU365061"/>
    </source>
</evidence>
<dbReference type="Pfam" id="PF00078">
    <property type="entry name" value="RVT_1"/>
    <property type="match status" value="1"/>
</dbReference>
<dbReference type="OrthoDB" id="289721at2759"/>
<keyword evidence="7 13" id="KW-0479">Metal-binding</keyword>
<dbReference type="GO" id="GO:0070034">
    <property type="term" value="F:telomerase RNA binding"/>
    <property type="evidence" value="ECO:0007669"/>
    <property type="project" value="TreeGrafter"/>
</dbReference>
<dbReference type="GO" id="GO:0000781">
    <property type="term" value="C:chromosome, telomeric region"/>
    <property type="evidence" value="ECO:0007669"/>
    <property type="project" value="UniProtKB-SubCell"/>
</dbReference>
<feature type="compositionally biased region" description="Basic residues" evidence="14">
    <location>
        <begin position="220"/>
        <end position="239"/>
    </location>
</feature>
<keyword evidence="9 13" id="KW-0779">Telomere</keyword>
<dbReference type="PANTHER" id="PTHR12066:SF0">
    <property type="entry name" value="TELOMERASE REVERSE TRANSCRIPTASE"/>
    <property type="match status" value="1"/>
</dbReference>
<evidence type="ECO:0000256" key="14">
    <source>
        <dbReference type="SAM" id="MobiDB-lite"/>
    </source>
</evidence>
<evidence type="ECO:0000256" key="2">
    <source>
        <dbReference type="ARBA" id="ARBA00012493"/>
    </source>
</evidence>
<feature type="domain" description="Reverse transcriptase" evidence="15">
    <location>
        <begin position="524"/>
        <end position="923"/>
    </location>
</feature>
<dbReference type="EMBL" id="JAGRRH010000020">
    <property type="protein sequence ID" value="KAG7347757.1"/>
    <property type="molecule type" value="Genomic_DNA"/>
</dbReference>
<evidence type="ECO:0000256" key="1">
    <source>
        <dbReference type="ARBA" id="ARBA00008001"/>
    </source>
</evidence>
<evidence type="ECO:0000313" key="17">
    <source>
        <dbReference type="Proteomes" id="UP000693970"/>
    </source>
</evidence>
<organism evidence="16 17">
    <name type="scientific">Nitzschia inconspicua</name>
    <dbReference type="NCBI Taxonomy" id="303405"/>
    <lineage>
        <taxon>Eukaryota</taxon>
        <taxon>Sar</taxon>
        <taxon>Stramenopiles</taxon>
        <taxon>Ochrophyta</taxon>
        <taxon>Bacillariophyta</taxon>
        <taxon>Bacillariophyceae</taxon>
        <taxon>Bacillariophycidae</taxon>
        <taxon>Bacillariales</taxon>
        <taxon>Bacillariaceae</taxon>
        <taxon>Nitzschia</taxon>
    </lineage>
</organism>
<evidence type="ECO:0000256" key="11">
    <source>
        <dbReference type="ARBA" id="ARBA00023242"/>
    </source>
</evidence>
<comment type="similarity">
    <text evidence="1 13">Belongs to the reverse transcriptase family. Telomerase subfamily.</text>
</comment>
<evidence type="ECO:0000313" key="16">
    <source>
        <dbReference type="EMBL" id="KAG7347757.1"/>
    </source>
</evidence>
<dbReference type="GO" id="GO:0000333">
    <property type="term" value="C:telomerase catalytic core complex"/>
    <property type="evidence" value="ECO:0007669"/>
    <property type="project" value="TreeGrafter"/>
</dbReference>
<dbReference type="AlphaFoldDB" id="A0A9K3PHE5"/>
<name>A0A9K3PHE5_9STRA</name>
<keyword evidence="6 13" id="KW-0548">Nucleotidyltransferase</keyword>
<comment type="function">
    <text evidence="13">Telomerase is a ribonucleoprotein enzyme essential for the replication of chromosome termini in most eukaryotes. It elongates telomeres. It is a reverse transcriptase that adds simple sequence repeats to chromosome ends by copying a template sequence within the RNA component of the enzyme.</text>
</comment>
<dbReference type="PANTHER" id="PTHR12066">
    <property type="entry name" value="TELOMERASE REVERSE TRANSCRIPTASE"/>
    <property type="match status" value="1"/>
</dbReference>
<keyword evidence="5 13" id="KW-0808">Transferase</keyword>
<protein>
    <recommendedName>
        <fullName evidence="3 13">Telomerase reverse transcriptase</fullName>
        <ecNumber evidence="2 13">2.7.7.49</ecNumber>
    </recommendedName>
    <alternativeName>
        <fullName evidence="13">Telomerase catalytic subunit</fullName>
    </alternativeName>
</protein>
<feature type="region of interest" description="Disordered" evidence="14">
    <location>
        <begin position="215"/>
        <end position="252"/>
    </location>
</feature>
<evidence type="ECO:0000256" key="3">
    <source>
        <dbReference type="ARBA" id="ARBA00016182"/>
    </source>
</evidence>
<dbReference type="SMART" id="SM00975">
    <property type="entry name" value="Telomerase_RBD"/>
    <property type="match status" value="1"/>
</dbReference>
<accession>A0A9K3PHE5</accession>
<keyword evidence="17" id="KW-1185">Reference proteome</keyword>
<keyword evidence="11 13" id="KW-0539">Nucleus</keyword>
<comment type="catalytic activity">
    <reaction evidence="12 13">
        <text>DNA(n) + a 2'-deoxyribonucleoside 5'-triphosphate = DNA(n+1) + diphosphate</text>
        <dbReference type="Rhea" id="RHEA:22508"/>
        <dbReference type="Rhea" id="RHEA-COMP:17339"/>
        <dbReference type="Rhea" id="RHEA-COMP:17340"/>
        <dbReference type="ChEBI" id="CHEBI:33019"/>
        <dbReference type="ChEBI" id="CHEBI:61560"/>
        <dbReference type="ChEBI" id="CHEBI:173112"/>
        <dbReference type="EC" id="2.7.7.49"/>
    </reaction>
</comment>
<evidence type="ECO:0000256" key="5">
    <source>
        <dbReference type="ARBA" id="ARBA00022679"/>
    </source>
</evidence>
<reference evidence="16" key="1">
    <citation type="journal article" date="2021" name="Sci. Rep.">
        <title>Diploid genomic architecture of Nitzschia inconspicua, an elite biomass production diatom.</title>
        <authorList>
            <person name="Oliver A."/>
            <person name="Podell S."/>
            <person name="Pinowska A."/>
            <person name="Traller J.C."/>
            <person name="Smith S.R."/>
            <person name="McClure R."/>
            <person name="Beliaev A."/>
            <person name="Bohutskyi P."/>
            <person name="Hill E.A."/>
            <person name="Rabines A."/>
            <person name="Zheng H."/>
            <person name="Allen L.Z."/>
            <person name="Kuo A."/>
            <person name="Grigoriev I.V."/>
            <person name="Allen A.E."/>
            <person name="Hazlebeck D."/>
            <person name="Allen E.E."/>
        </authorList>
    </citation>
    <scope>NUCLEOTIDE SEQUENCE</scope>
    <source>
        <strain evidence="16">Hildebrandi</strain>
    </source>
</reference>
<keyword evidence="4 13" id="KW-0158">Chromosome</keyword>
<dbReference type="Proteomes" id="UP000693970">
    <property type="component" value="Unassembled WGS sequence"/>
</dbReference>
<dbReference type="CDD" id="cd01648">
    <property type="entry name" value="TERT"/>
    <property type="match status" value="1"/>
</dbReference>
<proteinExistence type="inferred from homology"/>
<evidence type="ECO:0000256" key="10">
    <source>
        <dbReference type="ARBA" id="ARBA00022918"/>
    </source>
</evidence>
<dbReference type="Pfam" id="PF12009">
    <property type="entry name" value="Telomerase_RBD"/>
    <property type="match status" value="1"/>
</dbReference>
<dbReference type="InterPro" id="IPR021891">
    <property type="entry name" value="Telomerase_RBD"/>
</dbReference>
<reference evidence="16" key="2">
    <citation type="submission" date="2021-04" db="EMBL/GenBank/DDBJ databases">
        <authorList>
            <person name="Podell S."/>
        </authorList>
    </citation>
    <scope>NUCLEOTIDE SEQUENCE</scope>
    <source>
        <strain evidence="16">Hildebrandi</strain>
    </source>
</reference>
<feature type="compositionally biased region" description="Polar residues" evidence="14">
    <location>
        <begin position="240"/>
        <end position="252"/>
    </location>
</feature>
<evidence type="ECO:0000256" key="7">
    <source>
        <dbReference type="ARBA" id="ARBA00022723"/>
    </source>
</evidence>
<evidence type="ECO:0000259" key="15">
    <source>
        <dbReference type="PROSITE" id="PS50878"/>
    </source>
</evidence>
<comment type="subcellular location">
    <subcellularLocation>
        <location evidence="13">Nucleus</location>
    </subcellularLocation>
    <subcellularLocation>
        <location evidence="13">Chromosome</location>
        <location evidence="13">Telomere</location>
    </subcellularLocation>
</comment>
<dbReference type="GO" id="GO:0007004">
    <property type="term" value="P:telomere maintenance via telomerase"/>
    <property type="evidence" value="ECO:0007669"/>
    <property type="project" value="TreeGrafter"/>
</dbReference>
<keyword evidence="16" id="KW-0687">Ribonucleoprotein</keyword>
<feature type="compositionally biased region" description="Polar residues" evidence="14">
    <location>
        <begin position="593"/>
        <end position="609"/>
    </location>
</feature>
<evidence type="ECO:0000256" key="9">
    <source>
        <dbReference type="ARBA" id="ARBA00022895"/>
    </source>
</evidence>
<keyword evidence="8 13" id="KW-0460">Magnesium</keyword>
<dbReference type="EC" id="2.7.7.49" evidence="2 13"/>
<dbReference type="InterPro" id="IPR000477">
    <property type="entry name" value="RT_dom"/>
</dbReference>
<keyword evidence="10 13" id="KW-0695">RNA-directed DNA polymerase</keyword>
<dbReference type="GO" id="GO:0003720">
    <property type="term" value="F:telomerase activity"/>
    <property type="evidence" value="ECO:0007669"/>
    <property type="project" value="InterPro"/>
</dbReference>
<gene>
    <name evidence="16" type="ORF">IV203_016462</name>
</gene>
<dbReference type="InterPro" id="IPR003545">
    <property type="entry name" value="Telomerase_RT"/>
</dbReference>
<evidence type="ECO:0000256" key="4">
    <source>
        <dbReference type="ARBA" id="ARBA00022454"/>
    </source>
</evidence>
<comment type="caution">
    <text evidence="16">The sequence shown here is derived from an EMBL/GenBank/DDBJ whole genome shotgun (WGS) entry which is preliminary data.</text>
</comment>
<evidence type="ECO:0000256" key="8">
    <source>
        <dbReference type="ARBA" id="ARBA00022842"/>
    </source>
</evidence>